<dbReference type="PANTHER" id="PTHR14614">
    <property type="entry name" value="HEPATOCELLULAR CARCINOMA-ASSOCIATED ANTIGEN"/>
    <property type="match status" value="1"/>
</dbReference>
<accession>A0A813J4V6</accession>
<comment type="caution">
    <text evidence="1">The sequence shown here is derived from an EMBL/GenBank/DDBJ whole genome shotgun (WGS) entry which is preliminary data.</text>
</comment>
<dbReference type="InterPro" id="IPR019410">
    <property type="entry name" value="Methyltransf_16"/>
</dbReference>
<dbReference type="SUPFAM" id="SSF53335">
    <property type="entry name" value="S-adenosyl-L-methionine-dependent methyltransferases"/>
    <property type="match status" value="1"/>
</dbReference>
<evidence type="ECO:0000313" key="3">
    <source>
        <dbReference type="Proteomes" id="UP000626109"/>
    </source>
</evidence>
<protein>
    <recommendedName>
        <fullName evidence="4">Calmodulin-lysine N-methyltransferase</fullName>
    </recommendedName>
</protein>
<dbReference type="Gene3D" id="3.40.50.150">
    <property type="entry name" value="Vaccinia Virus protein VP39"/>
    <property type="match status" value="1"/>
</dbReference>
<dbReference type="Proteomes" id="UP000626109">
    <property type="component" value="Unassembled WGS sequence"/>
</dbReference>
<dbReference type="AlphaFoldDB" id="A0A813J4V6"/>
<gene>
    <name evidence="1" type="ORF">PGLA2088_LOCUS15054</name>
    <name evidence="2" type="ORF">PGLA2088_LOCUS20799</name>
</gene>
<dbReference type="Pfam" id="PF10294">
    <property type="entry name" value="Methyltransf_16"/>
    <property type="match status" value="1"/>
</dbReference>
<evidence type="ECO:0008006" key="4">
    <source>
        <dbReference type="Google" id="ProtNLM"/>
    </source>
</evidence>
<reference evidence="1" key="1">
    <citation type="submission" date="2021-02" db="EMBL/GenBank/DDBJ databases">
        <authorList>
            <person name="Dougan E. K."/>
            <person name="Rhodes N."/>
            <person name="Thang M."/>
            <person name="Chan C."/>
        </authorList>
    </citation>
    <scope>NUCLEOTIDE SEQUENCE</scope>
</reference>
<evidence type="ECO:0000313" key="2">
    <source>
        <dbReference type="EMBL" id="CAE8678424.1"/>
    </source>
</evidence>
<dbReference type="EMBL" id="CAJNNW010025686">
    <property type="protein sequence ID" value="CAE8678424.1"/>
    <property type="molecule type" value="Genomic_DNA"/>
</dbReference>
<dbReference type="EMBL" id="CAJNNW010018417">
    <property type="protein sequence ID" value="CAE8662850.1"/>
    <property type="molecule type" value="Genomic_DNA"/>
</dbReference>
<sequence>MTAKAASCEEYGCPLWDADGDPIDMTDVAHSWGIFDATKLILEIPLRDGLEHIVVAQRLGLEGSSLSTARYVWKAAVMLCNFFSHCMTSEDGADHPIKAVEVGAGTGICAVALARCLGGSCEVVATDLAMALPLLRDSVARNMLEVSVSCQELDWEQPQGSPTLMEARLVFGSDLLDLQCGLPLLFKLMRTACQNGAMVVLAYEHRISKREIHAALTDGLSSTDGNIPWVELRNGCWNDSGIALDPVDDNLSIYIMGDLAAHVSTEGPLGRLSKLVQKCMAFPEACQNASRSKGA</sequence>
<dbReference type="InterPro" id="IPR029063">
    <property type="entry name" value="SAM-dependent_MTases_sf"/>
</dbReference>
<organism evidence="1 3">
    <name type="scientific">Polarella glacialis</name>
    <name type="common">Dinoflagellate</name>
    <dbReference type="NCBI Taxonomy" id="89957"/>
    <lineage>
        <taxon>Eukaryota</taxon>
        <taxon>Sar</taxon>
        <taxon>Alveolata</taxon>
        <taxon>Dinophyceae</taxon>
        <taxon>Suessiales</taxon>
        <taxon>Suessiaceae</taxon>
        <taxon>Polarella</taxon>
    </lineage>
</organism>
<evidence type="ECO:0000313" key="1">
    <source>
        <dbReference type="EMBL" id="CAE8662850.1"/>
    </source>
</evidence>
<proteinExistence type="predicted"/>
<name>A0A813J4V6_POLGL</name>